<dbReference type="RefSeq" id="WP_089374512.1">
    <property type="nucleotide sequence ID" value="NZ_FZOA01000001.1"/>
</dbReference>
<dbReference type="Pfam" id="PF02556">
    <property type="entry name" value="SecB"/>
    <property type="match status" value="1"/>
</dbReference>
<keyword evidence="2 6" id="KW-0813">Transport</keyword>
<evidence type="ECO:0000313" key="7">
    <source>
        <dbReference type="EMBL" id="SNR65125.1"/>
    </source>
</evidence>
<reference evidence="8" key="1">
    <citation type="submission" date="2017-06" db="EMBL/GenBank/DDBJ databases">
        <authorList>
            <person name="Varghese N."/>
            <person name="Submissions S."/>
        </authorList>
    </citation>
    <scope>NUCLEOTIDE SEQUENCE [LARGE SCALE GENOMIC DNA]</scope>
    <source>
        <strain evidence="8">Ca-68</strain>
    </source>
</reference>
<dbReference type="GO" id="GO:0005737">
    <property type="term" value="C:cytoplasm"/>
    <property type="evidence" value="ECO:0007669"/>
    <property type="project" value="UniProtKB-SubCell"/>
</dbReference>
<organism evidence="7 8">
    <name type="scientific">Methylobacillus rhizosphaerae</name>
    <dbReference type="NCBI Taxonomy" id="551994"/>
    <lineage>
        <taxon>Bacteria</taxon>
        <taxon>Pseudomonadati</taxon>
        <taxon>Pseudomonadota</taxon>
        <taxon>Betaproteobacteria</taxon>
        <taxon>Nitrosomonadales</taxon>
        <taxon>Methylophilaceae</taxon>
        <taxon>Methylobacillus</taxon>
    </lineage>
</organism>
<dbReference type="InterPro" id="IPR035958">
    <property type="entry name" value="SecB-like_sf"/>
</dbReference>
<dbReference type="InterPro" id="IPR003708">
    <property type="entry name" value="SecB"/>
</dbReference>
<evidence type="ECO:0000256" key="4">
    <source>
        <dbReference type="ARBA" id="ARBA00023010"/>
    </source>
</evidence>
<dbReference type="GO" id="GO:0051262">
    <property type="term" value="P:protein tetramerization"/>
    <property type="evidence" value="ECO:0007669"/>
    <property type="project" value="InterPro"/>
</dbReference>
<accession>A0A238Y1N4</accession>
<dbReference type="EMBL" id="FZOA01000001">
    <property type="protein sequence ID" value="SNR65125.1"/>
    <property type="molecule type" value="Genomic_DNA"/>
</dbReference>
<dbReference type="GO" id="GO:0006457">
    <property type="term" value="P:protein folding"/>
    <property type="evidence" value="ECO:0007669"/>
    <property type="project" value="UniProtKB-UniRule"/>
</dbReference>
<dbReference type="NCBIfam" id="NF004394">
    <property type="entry name" value="PRK05751.1-5"/>
    <property type="match status" value="1"/>
</dbReference>
<evidence type="ECO:0000256" key="5">
    <source>
        <dbReference type="ARBA" id="ARBA00023186"/>
    </source>
</evidence>
<dbReference type="PRINTS" id="PR01594">
    <property type="entry name" value="SECBCHAPRONE"/>
</dbReference>
<dbReference type="AlphaFoldDB" id="A0A238Y1N4"/>
<dbReference type="PANTHER" id="PTHR36918:SF1">
    <property type="entry name" value="PROTEIN-EXPORT PROTEIN SECB"/>
    <property type="match status" value="1"/>
</dbReference>
<dbReference type="NCBIfam" id="NF004393">
    <property type="entry name" value="PRK05751.1-4"/>
    <property type="match status" value="1"/>
</dbReference>
<proteinExistence type="inferred from homology"/>
<dbReference type="HAMAP" id="MF_00821">
    <property type="entry name" value="SecB"/>
    <property type="match status" value="1"/>
</dbReference>
<protein>
    <recommendedName>
        <fullName evidence="6">Protein-export protein SecB</fullName>
    </recommendedName>
</protein>
<evidence type="ECO:0000256" key="1">
    <source>
        <dbReference type="ARBA" id="ARBA00009990"/>
    </source>
</evidence>
<keyword evidence="4 6" id="KW-0811">Translocation</keyword>
<comment type="function">
    <text evidence="6">One of the proteins required for the normal export of preproteins out of the cell cytoplasm. It is a molecular chaperone that binds to a subset of precursor proteins, maintaining them in a translocation-competent state. It also specifically binds to its receptor SecA.</text>
</comment>
<dbReference type="Gene3D" id="3.10.420.10">
    <property type="entry name" value="SecB-like"/>
    <property type="match status" value="1"/>
</dbReference>
<keyword evidence="6" id="KW-0963">Cytoplasm</keyword>
<dbReference type="NCBIfam" id="TIGR00809">
    <property type="entry name" value="secB"/>
    <property type="match status" value="1"/>
</dbReference>
<comment type="similarity">
    <text evidence="1 6">Belongs to the SecB family.</text>
</comment>
<sequence length="156" mass="17117">MAEEQAAAQEQQPAFGIEKVYVKDLSLEVPNAPQIFIKLETPQIGIELGNTATQLEEGVFEVALTVTVTSKVEEKTVFLVEVIQAGIFQIRNIPQENVEFILGVTCPNIIFPYARETISDLITRAGFPPVLLNPVNFEALYAQQQNQANANGATVN</sequence>
<evidence type="ECO:0000313" key="8">
    <source>
        <dbReference type="Proteomes" id="UP000198305"/>
    </source>
</evidence>
<name>A0A238Y1N4_9PROT</name>
<comment type="subcellular location">
    <subcellularLocation>
        <location evidence="6">Cytoplasm</location>
    </subcellularLocation>
</comment>
<evidence type="ECO:0000256" key="6">
    <source>
        <dbReference type="HAMAP-Rule" id="MF_00821"/>
    </source>
</evidence>
<dbReference type="GO" id="GO:0015031">
    <property type="term" value="P:protein transport"/>
    <property type="evidence" value="ECO:0007669"/>
    <property type="project" value="UniProtKB-UniRule"/>
</dbReference>
<evidence type="ECO:0000256" key="2">
    <source>
        <dbReference type="ARBA" id="ARBA00022448"/>
    </source>
</evidence>
<gene>
    <name evidence="6" type="primary">secB</name>
    <name evidence="7" type="ORF">SAMN05192560_0375</name>
</gene>
<dbReference type="OrthoDB" id="9795145at2"/>
<dbReference type="PANTHER" id="PTHR36918">
    <property type="match status" value="1"/>
</dbReference>
<dbReference type="NCBIfam" id="NF004392">
    <property type="entry name" value="PRK05751.1-3"/>
    <property type="match status" value="1"/>
</dbReference>
<keyword evidence="5 6" id="KW-0143">Chaperone</keyword>
<evidence type="ECO:0000256" key="3">
    <source>
        <dbReference type="ARBA" id="ARBA00022927"/>
    </source>
</evidence>
<dbReference type="Proteomes" id="UP000198305">
    <property type="component" value="Unassembled WGS sequence"/>
</dbReference>
<keyword evidence="8" id="KW-1185">Reference proteome</keyword>
<dbReference type="SUPFAM" id="SSF54611">
    <property type="entry name" value="SecB-like"/>
    <property type="match status" value="1"/>
</dbReference>
<dbReference type="GO" id="GO:0051082">
    <property type="term" value="F:unfolded protein binding"/>
    <property type="evidence" value="ECO:0007669"/>
    <property type="project" value="InterPro"/>
</dbReference>
<keyword evidence="3 6" id="KW-0653">Protein transport</keyword>
<comment type="subunit">
    <text evidence="6">Homotetramer, a dimer of dimers. One homotetramer interacts with 1 SecA dimer.</text>
</comment>